<proteinExistence type="predicted"/>
<keyword evidence="3" id="KW-1185">Reference proteome</keyword>
<dbReference type="InterPro" id="IPR018666">
    <property type="entry name" value="DUF2125"/>
</dbReference>
<feature type="signal peptide" evidence="1">
    <location>
        <begin position="1"/>
        <end position="27"/>
    </location>
</feature>
<gene>
    <name evidence="2" type="ORF">ACFSGJ_13550</name>
</gene>
<evidence type="ECO:0000256" key="1">
    <source>
        <dbReference type="SAM" id="SignalP"/>
    </source>
</evidence>
<feature type="chain" id="PRO_5046793940" evidence="1">
    <location>
        <begin position="28"/>
        <end position="507"/>
    </location>
</feature>
<keyword evidence="1" id="KW-0732">Signal</keyword>
<name>A0ABW4S9G4_9RHOB</name>
<sequence length="507" mass="53870">MINVARTSGRAIFLGLMGSAIGTAVFADVTAEDVWADQEEILASVGYQITNAETRRDGDTLIVSGIEMTMSTMALEGAESGSTMTMADMRLRELGDGRVEMTGGSPMILEMTMTGPEGETITTTGTMEFTDFVAIAEGDPGAVTYEWTAAAFTMSDIFLTPEDQGEITAALEVLALSGTMGRTDDEGVTMTAQADSAEYVWEVTSAEGGEVRAVIAMDGLAAEQVVSLGLFQGQPEEWLERLRTGGFMSADMSAASFTVDVSGVDNSAQPFEFSGQLQDGRFAFGLDNEGVLYETGTNGGEFSMLAGAFPVPISGSVAETGTTLRLPLDEAPEPQDFEFATRFVDLTVNEEVWAMFDPQGNLPRDPITAVIDLAGTALLTHSLLNPETWEQEEAPGQIESVTLNELHVGGLGALLTGVGAFTFDNDDLVTFEGSPRPEGTADLRLVGGNALIDRLVGMGLLPQDQAMGARMMMTLFARPVEGEEDTLTSRIEVNEAGEVLANGQRIR</sequence>
<dbReference type="EMBL" id="JBHUGH010000010">
    <property type="protein sequence ID" value="MFD1913237.1"/>
    <property type="molecule type" value="Genomic_DNA"/>
</dbReference>
<accession>A0ABW4S9G4</accession>
<dbReference type="Proteomes" id="UP001597353">
    <property type="component" value="Unassembled WGS sequence"/>
</dbReference>
<reference evidence="3" key="1">
    <citation type="journal article" date="2019" name="Int. J. Syst. Evol. Microbiol.">
        <title>The Global Catalogue of Microorganisms (GCM) 10K type strain sequencing project: providing services to taxonomists for standard genome sequencing and annotation.</title>
        <authorList>
            <consortium name="The Broad Institute Genomics Platform"/>
            <consortium name="The Broad Institute Genome Sequencing Center for Infectious Disease"/>
            <person name="Wu L."/>
            <person name="Ma J."/>
        </authorList>
    </citation>
    <scope>NUCLEOTIDE SEQUENCE [LARGE SCALE GENOMIC DNA]</scope>
    <source>
        <strain evidence="3">CGMCC 4.7242</strain>
    </source>
</reference>
<evidence type="ECO:0000313" key="3">
    <source>
        <dbReference type="Proteomes" id="UP001597353"/>
    </source>
</evidence>
<dbReference type="Pfam" id="PF09898">
    <property type="entry name" value="DUF2125"/>
    <property type="match status" value="1"/>
</dbReference>
<comment type="caution">
    <text evidence="2">The sequence shown here is derived from an EMBL/GenBank/DDBJ whole genome shotgun (WGS) entry which is preliminary data.</text>
</comment>
<evidence type="ECO:0000313" key="2">
    <source>
        <dbReference type="EMBL" id="MFD1913237.1"/>
    </source>
</evidence>
<protein>
    <submittedName>
        <fullName evidence="2">DUF2125 domain-containing protein</fullName>
    </submittedName>
</protein>
<dbReference type="RefSeq" id="WP_390262785.1">
    <property type="nucleotide sequence ID" value="NZ_JBHUGH010000010.1"/>
</dbReference>
<organism evidence="2 3">
    <name type="scientific">Halodurantibacterium flavum</name>
    <dbReference type="NCBI Taxonomy" id="1382802"/>
    <lineage>
        <taxon>Bacteria</taxon>
        <taxon>Pseudomonadati</taxon>
        <taxon>Pseudomonadota</taxon>
        <taxon>Alphaproteobacteria</taxon>
        <taxon>Rhodobacterales</taxon>
        <taxon>Paracoccaceae</taxon>
        <taxon>Halodurantibacterium</taxon>
    </lineage>
</organism>